<dbReference type="OMA" id="PYETARV"/>
<protein>
    <submittedName>
        <fullName evidence="2">Putative non-specific serine/threonine protein kinase</fullName>
        <ecNumber evidence="2">2.7.11.1</ecNumber>
    </submittedName>
</protein>
<evidence type="ECO:0000313" key="3">
    <source>
        <dbReference type="Proteomes" id="UP000238479"/>
    </source>
</evidence>
<dbReference type="Gramene" id="PRQ53328">
    <property type="protein sequence ID" value="PRQ53328"/>
    <property type="gene ID" value="RchiOBHm_Chr2g0165321"/>
</dbReference>
<gene>
    <name evidence="2" type="ORF">RchiOBHm_Chr2g0165321</name>
</gene>
<keyword evidence="2" id="KW-0723">Serine/threonine-protein kinase</keyword>
<name>A0A2P6S3S1_ROSCH</name>
<dbReference type="STRING" id="74649.A0A2P6S3S1"/>
<keyword evidence="2" id="KW-0808">Transferase</keyword>
<dbReference type="GO" id="GO:0004674">
    <property type="term" value="F:protein serine/threonine kinase activity"/>
    <property type="evidence" value="ECO:0007669"/>
    <property type="project" value="UniProtKB-KW"/>
</dbReference>
<keyword evidence="3" id="KW-1185">Reference proteome</keyword>
<keyword evidence="2" id="KW-0418">Kinase</keyword>
<evidence type="ECO:0000313" key="2">
    <source>
        <dbReference type="EMBL" id="PRQ53328.1"/>
    </source>
</evidence>
<dbReference type="PANTHER" id="PTHR34590">
    <property type="entry name" value="OS03G0124300 PROTEIN-RELATED"/>
    <property type="match status" value="1"/>
</dbReference>
<evidence type="ECO:0000256" key="1">
    <source>
        <dbReference type="SAM" id="SignalP"/>
    </source>
</evidence>
<comment type="caution">
    <text evidence="2">The sequence shown here is derived from an EMBL/GenBank/DDBJ whole genome shotgun (WGS) entry which is preliminary data.</text>
</comment>
<dbReference type="GO" id="GO:0004714">
    <property type="term" value="F:transmembrane receptor protein tyrosine kinase activity"/>
    <property type="evidence" value="ECO:0007669"/>
    <property type="project" value="InterPro"/>
</dbReference>
<dbReference type="EC" id="2.7.11.1" evidence="2"/>
<dbReference type="InterPro" id="IPR045272">
    <property type="entry name" value="ANXUR1/2-like"/>
</dbReference>
<proteinExistence type="predicted"/>
<dbReference type="FunFam" id="2.60.120.430:FF:000003">
    <property type="entry name" value="FERONIA receptor-like kinase"/>
    <property type="match status" value="1"/>
</dbReference>
<dbReference type="Proteomes" id="UP000238479">
    <property type="component" value="Chromosome 2"/>
</dbReference>
<dbReference type="AlphaFoldDB" id="A0A2P6S3S1"/>
<dbReference type="Gene3D" id="2.60.120.430">
    <property type="entry name" value="Galactose-binding lectin"/>
    <property type="match status" value="1"/>
</dbReference>
<dbReference type="PANTHER" id="PTHR34590:SF15">
    <property type="entry name" value="PROTEIN KINASE DOMAIN-CONTAINING PROTEIN"/>
    <property type="match status" value="1"/>
</dbReference>
<feature type="chain" id="PRO_5015126036" evidence="1">
    <location>
        <begin position="24"/>
        <end position="154"/>
    </location>
</feature>
<keyword evidence="1" id="KW-0732">Signal</keyword>
<organism evidence="2 3">
    <name type="scientific">Rosa chinensis</name>
    <name type="common">China rose</name>
    <dbReference type="NCBI Taxonomy" id="74649"/>
    <lineage>
        <taxon>Eukaryota</taxon>
        <taxon>Viridiplantae</taxon>
        <taxon>Streptophyta</taxon>
        <taxon>Embryophyta</taxon>
        <taxon>Tracheophyta</taxon>
        <taxon>Spermatophyta</taxon>
        <taxon>Magnoliopsida</taxon>
        <taxon>eudicotyledons</taxon>
        <taxon>Gunneridae</taxon>
        <taxon>Pentapetalae</taxon>
        <taxon>rosids</taxon>
        <taxon>fabids</taxon>
        <taxon>Rosales</taxon>
        <taxon>Rosaceae</taxon>
        <taxon>Rosoideae</taxon>
        <taxon>Rosoideae incertae sedis</taxon>
        <taxon>Rosa</taxon>
    </lineage>
</organism>
<dbReference type="EMBL" id="PDCK01000040">
    <property type="protein sequence ID" value="PRQ53328.1"/>
    <property type="molecule type" value="Genomic_DNA"/>
</dbReference>
<reference evidence="2 3" key="1">
    <citation type="journal article" date="2018" name="Nat. Genet.">
        <title>The Rosa genome provides new insights in the design of modern roses.</title>
        <authorList>
            <person name="Bendahmane M."/>
        </authorList>
    </citation>
    <scope>NUCLEOTIDE SEQUENCE [LARGE SCALE GENOMIC DNA]</scope>
    <source>
        <strain evidence="3">cv. Old Blush</strain>
    </source>
</reference>
<accession>A0A2P6S3S1</accession>
<feature type="signal peptide" evidence="1">
    <location>
        <begin position="1"/>
        <end position="23"/>
    </location>
</feature>
<sequence length="154" mass="17158">MKPTIAPLYLSLFLHILTLLVSGDPPPIYTPVEDITLNCGYSGSLQDFYSNRNWTGDINSKLSPIEAGNTTSQVKEAPPSSSSASQVPYTTARLSCYEFTYRFDNLTAGQKFIRLYFNPASYPNFEHSKALFSVKVGRYTLLNDLNASATYCRC</sequence>